<keyword evidence="1" id="KW-0677">Repeat</keyword>
<dbReference type="SMART" id="SM00282">
    <property type="entry name" value="LamG"/>
    <property type="match status" value="3"/>
</dbReference>
<reference evidence="5" key="1">
    <citation type="submission" date="2024-07" db="EMBL/GenBank/DDBJ databases">
        <authorList>
            <person name="Yu S.T."/>
        </authorList>
    </citation>
    <scope>NUCLEOTIDE SEQUENCE</scope>
    <source>
        <strain evidence="5">Y1</strain>
    </source>
</reference>
<dbReference type="InterPro" id="IPR022385">
    <property type="entry name" value="Rhs_assc_core"/>
</dbReference>
<dbReference type="Gene3D" id="2.180.10.10">
    <property type="entry name" value="RHS repeat-associated core"/>
    <property type="match status" value="4"/>
</dbReference>
<feature type="signal peptide" evidence="3">
    <location>
        <begin position="1"/>
        <end position="24"/>
    </location>
</feature>
<feature type="chain" id="PRO_5044340173" evidence="3">
    <location>
        <begin position="25"/>
        <end position="3887"/>
    </location>
</feature>
<dbReference type="InterPro" id="IPR006530">
    <property type="entry name" value="YD"/>
</dbReference>
<dbReference type="InterPro" id="IPR031325">
    <property type="entry name" value="RHS_repeat"/>
</dbReference>
<dbReference type="Pfam" id="PF20148">
    <property type="entry name" value="DUF6531"/>
    <property type="match status" value="1"/>
</dbReference>
<dbReference type="Pfam" id="PF25023">
    <property type="entry name" value="TEN_YD-shell"/>
    <property type="match status" value="1"/>
</dbReference>
<feature type="region of interest" description="Disordered" evidence="2">
    <location>
        <begin position="3437"/>
        <end position="3477"/>
    </location>
</feature>
<feature type="compositionally biased region" description="Polar residues" evidence="2">
    <location>
        <begin position="2667"/>
        <end position="2678"/>
    </location>
</feature>
<accession>A0AB39TXX5</accession>
<dbReference type="PANTHER" id="PTHR32305:SF15">
    <property type="entry name" value="PROTEIN RHSA-RELATED"/>
    <property type="match status" value="1"/>
</dbReference>
<feature type="compositionally biased region" description="Polar residues" evidence="2">
    <location>
        <begin position="3439"/>
        <end position="3477"/>
    </location>
</feature>
<feature type="compositionally biased region" description="Polar residues" evidence="2">
    <location>
        <begin position="40"/>
        <end position="58"/>
    </location>
</feature>
<evidence type="ECO:0000256" key="2">
    <source>
        <dbReference type="SAM" id="MobiDB-lite"/>
    </source>
</evidence>
<feature type="region of interest" description="Disordered" evidence="2">
    <location>
        <begin position="3660"/>
        <end position="3683"/>
    </location>
</feature>
<dbReference type="SUPFAM" id="SSF49899">
    <property type="entry name" value="Concanavalin A-like lectins/glucanases"/>
    <property type="match status" value="4"/>
</dbReference>
<gene>
    <name evidence="5" type="ORF">AB2U05_07755</name>
</gene>
<feature type="region of interest" description="Disordered" evidence="2">
    <location>
        <begin position="37"/>
        <end position="204"/>
    </location>
</feature>
<feature type="compositionally biased region" description="Pro residues" evidence="2">
    <location>
        <begin position="3578"/>
        <end position="3589"/>
    </location>
</feature>
<feature type="compositionally biased region" description="Polar residues" evidence="2">
    <location>
        <begin position="189"/>
        <end position="201"/>
    </location>
</feature>
<dbReference type="InterPro" id="IPR050708">
    <property type="entry name" value="T6SS_VgrG/RHS"/>
</dbReference>
<protein>
    <submittedName>
        <fullName evidence="5">LamG-like jellyroll fold domain-containing protein</fullName>
    </submittedName>
</protein>
<organism evidence="5">
    <name type="scientific">Streptomyces sp. Y1</name>
    <dbReference type="NCBI Taxonomy" id="3238634"/>
    <lineage>
        <taxon>Bacteria</taxon>
        <taxon>Bacillati</taxon>
        <taxon>Actinomycetota</taxon>
        <taxon>Actinomycetes</taxon>
        <taxon>Kitasatosporales</taxon>
        <taxon>Streptomycetaceae</taxon>
        <taxon>Streptomyces</taxon>
    </lineage>
</organism>
<feature type="domain" description="Laminin G" evidence="4">
    <location>
        <begin position="1904"/>
        <end position="2081"/>
    </location>
</feature>
<dbReference type="Pfam" id="PF05593">
    <property type="entry name" value="RHS_repeat"/>
    <property type="match status" value="1"/>
</dbReference>
<dbReference type="InterPro" id="IPR044929">
    <property type="entry name" value="DNA/RNA_non-sp_Endonuclease_sf"/>
</dbReference>
<evidence type="ECO:0000256" key="3">
    <source>
        <dbReference type="SAM" id="SignalP"/>
    </source>
</evidence>
<dbReference type="InterPro" id="IPR013320">
    <property type="entry name" value="ConA-like_dom_sf"/>
</dbReference>
<dbReference type="Gene3D" id="3.40.570.10">
    <property type="entry name" value="Extracellular Endonuclease, subunit A"/>
    <property type="match status" value="1"/>
</dbReference>
<name>A0AB39TXX5_9ACTN</name>
<proteinExistence type="predicted"/>
<dbReference type="NCBIfam" id="TIGR01643">
    <property type="entry name" value="YD_repeat_2x"/>
    <property type="match status" value="5"/>
</dbReference>
<dbReference type="Gene3D" id="2.60.40.10">
    <property type="entry name" value="Immunoglobulins"/>
    <property type="match status" value="1"/>
</dbReference>
<dbReference type="InterPro" id="IPR001791">
    <property type="entry name" value="Laminin_G"/>
</dbReference>
<dbReference type="Pfam" id="PF13385">
    <property type="entry name" value="Laminin_G_3"/>
    <property type="match status" value="4"/>
</dbReference>
<evidence type="ECO:0000313" key="5">
    <source>
        <dbReference type="EMBL" id="XDQ83914.1"/>
    </source>
</evidence>
<dbReference type="CDD" id="cd00110">
    <property type="entry name" value="LamG"/>
    <property type="match status" value="2"/>
</dbReference>
<feature type="region of interest" description="Disordered" evidence="2">
    <location>
        <begin position="2659"/>
        <end position="2678"/>
    </location>
</feature>
<evidence type="ECO:0000259" key="4">
    <source>
        <dbReference type="PROSITE" id="PS50025"/>
    </source>
</evidence>
<dbReference type="InterPro" id="IPR045351">
    <property type="entry name" value="DUF6531"/>
</dbReference>
<dbReference type="PANTHER" id="PTHR32305">
    <property type="match status" value="1"/>
</dbReference>
<keyword evidence="3" id="KW-0732">Signal</keyword>
<feature type="compositionally biased region" description="Basic and acidic residues" evidence="2">
    <location>
        <begin position="3590"/>
        <end position="3605"/>
    </location>
</feature>
<dbReference type="NCBIfam" id="TIGR03696">
    <property type="entry name" value="Rhs_assc_core"/>
    <property type="match status" value="1"/>
</dbReference>
<dbReference type="GO" id="GO:0005975">
    <property type="term" value="P:carbohydrate metabolic process"/>
    <property type="evidence" value="ECO:0007669"/>
    <property type="project" value="UniProtKB-ARBA"/>
</dbReference>
<dbReference type="InterPro" id="IPR056823">
    <property type="entry name" value="TEN-like_YD-shell"/>
</dbReference>
<dbReference type="Gene3D" id="2.60.120.200">
    <property type="match status" value="4"/>
</dbReference>
<dbReference type="EMBL" id="CP163445">
    <property type="protein sequence ID" value="XDQ83914.1"/>
    <property type="molecule type" value="Genomic_DNA"/>
</dbReference>
<dbReference type="PROSITE" id="PS50025">
    <property type="entry name" value="LAM_G_DOMAIN"/>
    <property type="match status" value="1"/>
</dbReference>
<dbReference type="RefSeq" id="WP_369185922.1">
    <property type="nucleotide sequence ID" value="NZ_CP163445.1"/>
</dbReference>
<feature type="region of interest" description="Disordered" evidence="2">
    <location>
        <begin position="3519"/>
        <end position="3610"/>
    </location>
</feature>
<sequence length="3887" mass="408304">MRRWLAFITALGVLLTVGTQEASAFTAANAPARTATLNTPQQLSGDPSQGGHTVSSSQTKKDGGAPGGTAHQPGPGELPETRAVAGDTATHPSGDGQPKTQVRGEAVTPPPSLEHRPGDAKPGSPRSGDPAQPKAAAPQNDTKDDKGAKNRNAKSAVPSAQDLQARNDAVTGAGSPAPSAEGTEVTGARTDSTSVYQNPDGTRTLRVYPRPVHYRKADGSWGDINTNFSLDRSGRWAEQANSQQATFAVKSDDPSVVSWSLDSGHTVSYGLQGAASVRGVVQGDTLTYPLARPASDVVYNGLAQGIKESLVLHDATAPTSWLFPLHATGLTPAIGPAGEVQFKDASGAVRLTIPRGFMMDAKVDPASGDGVVSDGVRYRLVDQNGVPALQMDLDETWLHDPRRVFPITVDPSTTSIGVGQSTFVRSDQTANFSTDPLLRIGTSDGGASKVNSYLYFPSVAGALQNDYLHAVSLNLNNTHSYECSPHPVYVNQITSGWDPATINTYPGVSIGQQVGTASFSAGDTCGGAMWEPIDLGRSHNDPGVQLVESWARGGANYGLALTASTTDSNHWKKFSSANSAYPPYLSIVYSDWAATYAPAGSYMPPTYNTPGYQQVTLTNMAANWWNSQSMQVKARLFDSNWNEQWFNAPLTGVSGLVKTYDSVTVNGVIPPLPLGHSYYLCWDGYVGGTTSLHDSHSIPFGTCNTVSGANTAPQLDVLAPPNNTVVGNLTPQLYATGHDPDNYPGTGLDYDFRVYTNPSSGDPQLIAESGWQSSTSWAVPTGKLAWNTSYLWNVKVGDHIGESPLSSTVSFSTQVQQPVITSHLGGAVGDGAGRPFDAKVGNYTTAATDADVKSIGPALTVNRSYNSLDPRASTLFGNGWTSNFDMRVQPDNDGTDSVVLTTASGRAARFGADPNKGALYTPPSGEFQSLTKVAAGFDLMAKDGTRYEFHVVSGDGYALSLVRDAVGRTQELSYTNGVLTTVKDTSSSRVLHFEWTTGNRHVAKVYTDPATGADWNTAQAWTYTYNTSNLDQLDQVCAPATGGNTARSCTTYTYGTGSHLRSAVLDSAPASYWRLGEKSGSTAASEVAENQGNDNARYSSTGVTLGTPGPTAFGPTASGATAATFDGSSGFVGLPSSVLDTSSYTSVGLWFKTTSWGVLFSYQADAFPGNGTTPVNYTPALFVGRSGKLHGKFWNGPSNTIDSKNPVNDDKWHFALLSAAGNTQTLYLDGDAQGTLPGAVIAPGQRSEAVGGGFLSSGWPDNPYGQPGQANYFNGSISDVAFYNRALGAPAVKSLWQAGSQQSVELSGIKLPSGKSRLAVTYDTVNDRAAKVTDENGGTWSLEQPTVTGSSQEYRGSVMGSRPNGYWRLSDGAGAQASNQVYTPRPTPNNGTYANVDLGSPGPMTGSTGSASFDGTTSWAELPAAYAPQNGPGALALWFRTDRAGVLLSYQSFPVNGTPNGTTDRWNPALYVDSNGKLRAQLWMGDAAPTLASGATVTDNKWHFAVISADTQSSQTLYLDGTQAAGPLNGTIIPNGTGHVFLGAGNVTGGWPQAPADRAGHFKGQLADAAAYPHGLSATAVSALYRLATTADATQYDAAVVDGKPTGYWRLGDTAGNQAAELISSAALAQNRGTNHNTTCCQTGPWASGTSTATGFNGTNAYVQLPPNTAPKHWGAATVELWFKTTAPGVLYSYQSFPIDGKPNGSTDRWNPALYIGSDKKLYGALWTGSANNALVSSSTVTDGAWHHVALAGDSNGQTLYLDGAPTATSTTALPITYNGSAYAYLGAGWTGGGWPNPPSDQVGYFNGAIADFSIFRYPLSKDTVSAHYNRATSAAVVGGLDAASAYRAEEIQDSAVGYWRLNDPSGSWYAASQLGSARPDVNSGNLTDVLLNGNGPSSDPNQRSAVFNGTTSQIQLPADAAPVRGPASIELWFKTTSGGPLYSYQDFPVGGPLGNSWNPALYVGSDGRIHGEFWMGPNTVMTSDRTVNDGKWHQVVLAADDSGQTIYIDGQASASDTSGRKITFNGTPYVYLGAGTTSPGWPGGGSDHFAGNIAEASYYTSRIDAATVAAHYKAMGNGGTATPVTTAIVTDPTGYKLTYQYDTRSSRLLSRSDGYGNTTRYSYDTAGYLYAVSDANGHTITTGHDARGNTVSRTTCRGAGSCQTSYATYYLDAGNPFNLANDKILTSSDARSSGPSDTTYTTRYTYDAYGQLASTTLPATPDFPKGRVSYTLRTNASTPAVNGGTVPIGLVRSQTGLLDPVAYPDPNNIPADQQTTYLYQNNGDVASVISPLRPKASYGYDNLGRTISQSFNCDDCPGGTITAPRTLETDYTWDGQGNQVTRTEPYTTDAVTGAKHTRQTTSAYDIDGNQVSRTVADTTGGDQARTTTWTYEPDTSRVKQVKDAGGHLTSFTYDRYGNTATRTDAAGTTYSYSYSPMGQLQQTAITNYTGSSATPTAPRWQVIGSRAYDPAGRLATDTDGMGRTTHTYYNDDNTVAEIDLDGYHNTDGTLRNVVLQQNTYDDAGHLAQQVTGGGKTTTATAYDAAGRVIRTTVDPGGLNRTTVYTYDVANRPTTVVSTGGADTSSTETDYAYDVTGNVLKQTARNQPADSVVVNGYNSRGLRISTISPNGNAVGADPAAYTSSVAYDEAGRPTVTTGPLVSAESFDPTSRGSKSQQVRPIGRMGYDTFGQSTSQVDALGNTVTYTYDLDGNRVAVAGAAYTDPQSGTTITPTSTAEYDALGRPVTTVIDPTGLKLTRTMRYDQAGNVVQTTLPPSGGTSTPTVTNSYDLDGELLATTGPTGAVSQSTYDDLGRRITSTQLERYPAAAAYTTTFTWDDAGNQLSSTTPGGGTSKATYNAAGQVLSAIDPAGLTVRQAYDGLGRAGRVTKADGTTTVTGYDRLGRTVSTTDLDTIGAAVATQYATYDLEGNVLSATDKVATSADIAAHARQFSYNPAGQIVQQVEPVAAGQTITTSYGYDTGGRKTRWTNGKNIPVYYTYNSLGLPESTVEPPTSAHPTAAESLFTTSYDAAGRAVTLTEPGGVVRRRSYDGAGNLTQETATGAEVATPNRTLGYDAAGRLTSAGTLGATPDTYSYNDRGQLLTSAGPGGASNYSYNGDSRMTARTDAAGTTSFGYNAAGQVTSATDPLTGTTVGYDYDTAGRLATERYGTGGTRSYGYDNLGRLRDDTIKNPSGAAVASIGYGYDLNNRITSKTTTGTAGAATNQYGYDLAGRLTSWNNGATASAYAWDAAGNRTSAGGATSTFDERNELLNDGSTAYSYSARGTLAGSTAQGSQPKDVQFDGFDRMVKEGTSTYTYDSTDRVAQAGNATLTYDGGSNNVVTDGTASYTRSPGGRLLGTATTGATPNPRLVISDQHTDVVATIDPAAKGVAGSTAYDPFGKPTASAGATNSIGYQSGWTDPTSGDVNMAARWYRPGSGTFASRDSRQLGTSPSAQGNRFTYGNGDPTDSTDPSGHSPCQTLRRFVPFRIPLVCIPEPEDYGWDLPPALRELFDKNIPPGFEHGWPDDPEIPGYSSGRASTPIPREIPIESLGLLPGRDGSGGGGRSHPGPGRKQPAPRTHPGPTLPRPKPPADIRPINDHERPHADPNPFDFSTDTIVAVGIAVVTTVVAEGTAVVVGTVTTVGPGLVAGGDALIDLLTEPEPKPIPAPRPGDPGGVDKRRDDNCLRGGEGWVDLGDSDAEHGGRATGVEACLNTAYLADPEHKGTRTDVEKVAPPGYLWAKRYAGWLGLNASQAINACHVLGSQLSGSGTDLRNISTCSRSANTYVKQPQFGPIPQNMNYWEDKAREAIDGGQIVHYKVVPKYDGDRTVPVSYEMSAQGMYPDGRPGLRFNEVVPNMILSPSKGWRNLGLVTHTDTGQPVPVGSEP</sequence>
<evidence type="ECO:0000256" key="1">
    <source>
        <dbReference type="ARBA" id="ARBA00022737"/>
    </source>
</evidence>
<dbReference type="InterPro" id="IPR013783">
    <property type="entry name" value="Ig-like_fold"/>
</dbReference>